<dbReference type="RefSeq" id="WP_172584248.1">
    <property type="nucleotide sequence ID" value="NZ_BLAM01000054.1"/>
</dbReference>
<dbReference type="Gene3D" id="4.10.520.10">
    <property type="entry name" value="IHF-like DNA-binding proteins"/>
    <property type="match status" value="1"/>
</dbReference>
<proteinExistence type="inferred from homology"/>
<dbReference type="CDD" id="cd13832">
    <property type="entry name" value="IHF"/>
    <property type="match status" value="1"/>
</dbReference>
<evidence type="ECO:0000256" key="1">
    <source>
        <dbReference type="ARBA" id="ARBA00021922"/>
    </source>
</evidence>
<gene>
    <name evidence="3" type="ORF">SY212_04370</name>
</gene>
<dbReference type="Pfam" id="PF00216">
    <property type="entry name" value="Bac_DNA_binding"/>
    <property type="match status" value="1"/>
</dbReference>
<dbReference type="Proteomes" id="UP000494265">
    <property type="component" value="Unassembled WGS sequence"/>
</dbReference>
<dbReference type="InterPro" id="IPR000119">
    <property type="entry name" value="Hist_DNA-bd"/>
</dbReference>
<evidence type="ECO:0000256" key="2">
    <source>
        <dbReference type="RuleBase" id="RU003939"/>
    </source>
</evidence>
<accession>A0A6F9XJL8</accession>
<organism evidence="3">
    <name type="scientific">Ligilactobacillus agilis</name>
    <dbReference type="NCBI Taxonomy" id="1601"/>
    <lineage>
        <taxon>Bacteria</taxon>
        <taxon>Bacillati</taxon>
        <taxon>Bacillota</taxon>
        <taxon>Bacilli</taxon>
        <taxon>Lactobacillales</taxon>
        <taxon>Lactobacillaceae</taxon>
        <taxon>Ligilactobacillus</taxon>
    </lineage>
</organism>
<dbReference type="AlphaFoldDB" id="A0A6F9XJL8"/>
<keyword evidence="3" id="KW-0238">DNA-binding</keyword>
<dbReference type="PANTHER" id="PTHR33175:SF2">
    <property type="entry name" value="INTEGRATION HOST FACTOR SUBUNIT ALPHA"/>
    <property type="match status" value="1"/>
</dbReference>
<dbReference type="SUPFAM" id="SSF47729">
    <property type="entry name" value="IHF-like DNA-binding proteins"/>
    <property type="match status" value="1"/>
</dbReference>
<dbReference type="InterPro" id="IPR010992">
    <property type="entry name" value="IHF-like_DNA-bd_dom_sf"/>
</dbReference>
<comment type="similarity">
    <text evidence="2">Belongs to the bacterial histone-like protein family.</text>
</comment>
<dbReference type="GO" id="GO:0005829">
    <property type="term" value="C:cytosol"/>
    <property type="evidence" value="ECO:0007669"/>
    <property type="project" value="TreeGrafter"/>
</dbReference>
<dbReference type="PANTHER" id="PTHR33175">
    <property type="entry name" value="DNA-BINDING PROTEIN HU"/>
    <property type="match status" value="1"/>
</dbReference>
<dbReference type="EMBL" id="BLAM01000054">
    <property type="protein sequence ID" value="GET05407.1"/>
    <property type="molecule type" value="Genomic_DNA"/>
</dbReference>
<name>A0A6F9XJL8_9LACO</name>
<protein>
    <recommendedName>
        <fullName evidence="1">DNA-binding protein HU</fullName>
    </recommendedName>
</protein>
<dbReference type="GO" id="GO:0030527">
    <property type="term" value="F:structural constituent of chromatin"/>
    <property type="evidence" value="ECO:0007669"/>
    <property type="project" value="InterPro"/>
</dbReference>
<comment type="caution">
    <text evidence="3">The sequence shown here is derived from an EMBL/GenBank/DDBJ whole genome shotgun (WGS) entry which is preliminary data.</text>
</comment>
<reference evidence="3" key="1">
    <citation type="submission" date="2019-10" db="EMBL/GenBank/DDBJ databases">
        <title>Lactobacillus agilis SY212 Whole Genome Sequencing Project.</title>
        <authorList>
            <person name="Suzuki S."/>
            <person name="Endo A."/>
            <person name="Maeno S."/>
            <person name="Shiwa Y."/>
            <person name="Matsutani M."/>
            <person name="Kajikawa A."/>
        </authorList>
    </citation>
    <scope>NUCLEOTIDE SEQUENCE</scope>
    <source>
        <strain evidence="3">SY212</strain>
    </source>
</reference>
<dbReference type="SMART" id="SM00411">
    <property type="entry name" value="BHL"/>
    <property type="match status" value="1"/>
</dbReference>
<sequence>MEQRINKKEFIDLLAEKNGITKKDARAIVEKFVEGVATVLANKDDLALAGFATFKSVFKEAHDGVVAATGQQFHVPAQYRHTVKLAKELRSHKA</sequence>
<dbReference type="GO" id="GO:0003677">
    <property type="term" value="F:DNA binding"/>
    <property type="evidence" value="ECO:0007669"/>
    <property type="project" value="UniProtKB-KW"/>
</dbReference>
<evidence type="ECO:0000313" key="3">
    <source>
        <dbReference type="EMBL" id="GET05407.1"/>
    </source>
</evidence>